<dbReference type="Proteomes" id="UP001165561">
    <property type="component" value="Unassembled WGS sequence"/>
</dbReference>
<reference evidence="2" key="1">
    <citation type="submission" date="2023-02" db="EMBL/GenBank/DDBJ databases">
        <title>Georgenia sp.10Sc9-8, isolated from a soil sample collected from the Taklamakan desert.</title>
        <authorList>
            <person name="Liu S."/>
        </authorList>
    </citation>
    <scope>NUCLEOTIDE SEQUENCE</scope>
    <source>
        <strain evidence="2">10Sc9-8</strain>
    </source>
</reference>
<protein>
    <submittedName>
        <fullName evidence="2">Uncharacterized protein</fullName>
    </submittedName>
</protein>
<accession>A0ABT5TSY7</accession>
<feature type="non-terminal residue" evidence="2">
    <location>
        <position position="1"/>
    </location>
</feature>
<feature type="transmembrane region" description="Helical" evidence="1">
    <location>
        <begin position="48"/>
        <end position="72"/>
    </location>
</feature>
<keyword evidence="1" id="KW-1133">Transmembrane helix</keyword>
<gene>
    <name evidence="2" type="ORF">PU560_01675</name>
</gene>
<keyword evidence="1" id="KW-0812">Transmembrane</keyword>
<evidence type="ECO:0000256" key="1">
    <source>
        <dbReference type="SAM" id="Phobius"/>
    </source>
</evidence>
<proteinExistence type="predicted"/>
<evidence type="ECO:0000313" key="2">
    <source>
        <dbReference type="EMBL" id="MDD9205172.1"/>
    </source>
</evidence>
<keyword evidence="3" id="KW-1185">Reference proteome</keyword>
<evidence type="ECO:0000313" key="3">
    <source>
        <dbReference type="Proteomes" id="UP001165561"/>
    </source>
</evidence>
<comment type="caution">
    <text evidence="2">The sequence shown here is derived from an EMBL/GenBank/DDBJ whole genome shotgun (WGS) entry which is preliminary data.</text>
</comment>
<feature type="non-terminal residue" evidence="2">
    <location>
        <position position="257"/>
    </location>
</feature>
<organism evidence="2 3">
    <name type="scientific">Georgenia halotolerans</name>
    <dbReference type="NCBI Taxonomy" id="3028317"/>
    <lineage>
        <taxon>Bacteria</taxon>
        <taxon>Bacillati</taxon>
        <taxon>Actinomycetota</taxon>
        <taxon>Actinomycetes</taxon>
        <taxon>Micrococcales</taxon>
        <taxon>Bogoriellaceae</taxon>
        <taxon>Georgenia</taxon>
    </lineage>
</organism>
<sequence length="257" mass="26709">LAGADQVRPSADLTDRLLRVPDQLGRRPGGDRPWQTGPFADHRSRRRAVVGASACAVGLATVVGTLTTVGALSERPRDPVQLLAQMEVADRAPADPQALRVAPPQVSAPGTAGAGEEALGWMRQEGWCAPSAVPDDVHVADLRVVPEGSAQVLALELLGGGHHVRIVEQRGQLAPDMLAQLDTVEVDGVTAHRLPGAEDRLVVQCAETAVMVVASTGLGRQVAGSLPAAPYDTGVLGRVDRGWASVVDWAAELVGPG</sequence>
<dbReference type="EMBL" id="JARACI010000317">
    <property type="protein sequence ID" value="MDD9205172.1"/>
    <property type="molecule type" value="Genomic_DNA"/>
</dbReference>
<name>A0ABT5TSY7_9MICO</name>
<keyword evidence="1" id="KW-0472">Membrane</keyword>